<evidence type="ECO:0000313" key="3">
    <source>
        <dbReference type="Proteomes" id="UP000730482"/>
    </source>
</evidence>
<evidence type="ECO:0000259" key="1">
    <source>
        <dbReference type="Pfam" id="PF01636"/>
    </source>
</evidence>
<dbReference type="PANTHER" id="PTHR21310">
    <property type="entry name" value="AMINOGLYCOSIDE PHOSPHOTRANSFERASE-RELATED-RELATED"/>
    <property type="match status" value="1"/>
</dbReference>
<name>A0ABS5KN93_9ACTN</name>
<accession>A0ABS5KN93</accession>
<dbReference type="SUPFAM" id="SSF56112">
    <property type="entry name" value="Protein kinase-like (PK-like)"/>
    <property type="match status" value="1"/>
</dbReference>
<feature type="domain" description="Aminoglycoside phosphotransferase" evidence="1">
    <location>
        <begin position="21"/>
        <end position="137"/>
    </location>
</feature>
<keyword evidence="3" id="KW-1185">Reference proteome</keyword>
<protein>
    <submittedName>
        <fullName evidence="2">Phosphotransferase</fullName>
    </submittedName>
</protein>
<dbReference type="InterPro" id="IPR002575">
    <property type="entry name" value="Aminoglycoside_PTrfase"/>
</dbReference>
<gene>
    <name evidence="2" type="ORF">KGQ19_11410</name>
</gene>
<dbReference type="EMBL" id="JAAFYZ010000029">
    <property type="protein sequence ID" value="MBS2547480.1"/>
    <property type="molecule type" value="Genomic_DNA"/>
</dbReference>
<dbReference type="Pfam" id="PF01636">
    <property type="entry name" value="APH"/>
    <property type="match status" value="1"/>
</dbReference>
<reference evidence="2 3" key="1">
    <citation type="submission" date="2020-02" db="EMBL/GenBank/DDBJ databases">
        <title>Acidophilic actinobacteria isolated from forest soil.</title>
        <authorList>
            <person name="Golinska P."/>
        </authorList>
    </citation>
    <scope>NUCLEOTIDE SEQUENCE [LARGE SCALE GENOMIC DNA]</scope>
    <source>
        <strain evidence="2 3">NL8</strain>
    </source>
</reference>
<dbReference type="InterPro" id="IPR051678">
    <property type="entry name" value="AGP_Transferase"/>
</dbReference>
<dbReference type="RefSeq" id="WP_212009067.1">
    <property type="nucleotide sequence ID" value="NZ_JAAFYZ010000029.1"/>
</dbReference>
<comment type="caution">
    <text evidence="2">The sequence shown here is derived from an EMBL/GenBank/DDBJ whole genome shotgun (WGS) entry which is preliminary data.</text>
</comment>
<sequence length="193" mass="21469">MTFSRPGFFADAGLSVRPGLPWSRQLPEFVAQCMAAAPEERLDAATRRAWAKLCSAHAPALVGVDNQARLVHSDLNPKNILVTRARGGWRVDAVLDWEFSFSGSPYADAANMIRFRADAPEEFRAGFRAAFAEHLPADLHPGRDWLYLGRVMDMFALSDLVTRPVGHPVADQAAREIRRWTAEGVPDARPDFR</sequence>
<dbReference type="Gene3D" id="3.90.1200.10">
    <property type="match status" value="1"/>
</dbReference>
<dbReference type="Proteomes" id="UP000730482">
    <property type="component" value="Unassembled WGS sequence"/>
</dbReference>
<dbReference type="InterPro" id="IPR011009">
    <property type="entry name" value="Kinase-like_dom_sf"/>
</dbReference>
<organism evidence="2 3">
    <name type="scientific">Catenulispora pinistramenti</name>
    <dbReference type="NCBI Taxonomy" id="2705254"/>
    <lineage>
        <taxon>Bacteria</taxon>
        <taxon>Bacillati</taxon>
        <taxon>Actinomycetota</taxon>
        <taxon>Actinomycetes</taxon>
        <taxon>Catenulisporales</taxon>
        <taxon>Catenulisporaceae</taxon>
        <taxon>Catenulispora</taxon>
    </lineage>
</organism>
<evidence type="ECO:0000313" key="2">
    <source>
        <dbReference type="EMBL" id="MBS2547480.1"/>
    </source>
</evidence>
<proteinExistence type="predicted"/>
<dbReference type="PANTHER" id="PTHR21310:SF15">
    <property type="entry name" value="AMINOGLYCOSIDE PHOSPHOTRANSFERASE DOMAIN-CONTAINING PROTEIN"/>
    <property type="match status" value="1"/>
</dbReference>